<protein>
    <recommendedName>
        <fullName evidence="4">TerB family tellurite resistance protein</fullName>
    </recommendedName>
</protein>
<evidence type="ECO:0000313" key="3">
    <source>
        <dbReference type="Proteomes" id="UP000323565"/>
    </source>
</evidence>
<gene>
    <name evidence="2" type="ORF">FV141_03550</name>
</gene>
<name>A0ABX5Z6Z3_9MICO</name>
<keyword evidence="3" id="KW-1185">Reference proteome</keyword>
<evidence type="ECO:0008006" key="4">
    <source>
        <dbReference type="Google" id="ProtNLM"/>
    </source>
</evidence>
<evidence type="ECO:0000256" key="1">
    <source>
        <dbReference type="SAM" id="MobiDB-lite"/>
    </source>
</evidence>
<dbReference type="EMBL" id="CP043031">
    <property type="protein sequence ID" value="QEH92712.1"/>
    <property type="molecule type" value="Genomic_DNA"/>
</dbReference>
<proteinExistence type="predicted"/>
<organism evidence="2 3">
    <name type="scientific">Dermacoccus abyssi</name>
    <dbReference type="NCBI Taxonomy" id="322596"/>
    <lineage>
        <taxon>Bacteria</taxon>
        <taxon>Bacillati</taxon>
        <taxon>Actinomycetota</taxon>
        <taxon>Actinomycetes</taxon>
        <taxon>Micrococcales</taxon>
        <taxon>Dermacoccaceae</taxon>
        <taxon>Dermacoccus</taxon>
    </lineage>
</organism>
<evidence type="ECO:0000313" key="2">
    <source>
        <dbReference type="EMBL" id="QEH92712.1"/>
    </source>
</evidence>
<reference evidence="2 3" key="1">
    <citation type="submission" date="2019-08" db="EMBL/GenBank/DDBJ databases">
        <title>Dermacoccus abyssi strain HZAU 226, whole genome Nanopore sequencing project.</title>
        <authorList>
            <person name="Guo A."/>
            <person name="Zhang X."/>
            <person name="Ruan Y."/>
            <person name="Liu W."/>
            <person name="Chen Q."/>
            <person name="Gu L."/>
        </authorList>
    </citation>
    <scope>NUCLEOTIDE SEQUENCE [LARGE SCALE GENOMIC DNA]</scope>
    <source>
        <strain evidence="2 3">HZAU 226</strain>
    </source>
</reference>
<accession>A0ABX5Z6Z3</accession>
<feature type="compositionally biased region" description="Basic and acidic residues" evidence="1">
    <location>
        <begin position="118"/>
        <end position="143"/>
    </location>
</feature>
<feature type="region of interest" description="Disordered" evidence="1">
    <location>
        <begin position="91"/>
        <end position="163"/>
    </location>
</feature>
<dbReference type="Proteomes" id="UP000323565">
    <property type="component" value="Chromosome"/>
</dbReference>
<sequence>MAKTPHHEELLWATWLVIQADGKVAEEEKLLLHHVTSSISDRNPASVALVQLRETIDADEAEVLAKFEPLDGDLQPLYECAVLVAGIDGKKPARTSSLSSTALPRRAVSSRPHTVRQPRAETSRRCARSEDAWRGGSRSERVSARRRPTNEAGGVAGLAAIQS</sequence>